<protein>
    <submittedName>
        <fullName evidence="2">Uncharacterized protein</fullName>
    </submittedName>
</protein>
<name>A0A383DBV5_9ZZZZ</name>
<gene>
    <name evidence="2" type="ORF">METZ01_LOCUS494826</name>
</gene>
<feature type="compositionally biased region" description="Low complexity" evidence="1">
    <location>
        <begin position="112"/>
        <end position="124"/>
    </location>
</feature>
<feature type="region of interest" description="Disordered" evidence="1">
    <location>
        <begin position="106"/>
        <end position="151"/>
    </location>
</feature>
<feature type="non-terminal residue" evidence="2">
    <location>
        <position position="151"/>
    </location>
</feature>
<dbReference type="AlphaFoldDB" id="A0A383DBV5"/>
<evidence type="ECO:0000313" key="2">
    <source>
        <dbReference type="EMBL" id="SVE41972.1"/>
    </source>
</evidence>
<accession>A0A383DBV5</accession>
<reference evidence="2" key="1">
    <citation type="submission" date="2018-05" db="EMBL/GenBank/DDBJ databases">
        <authorList>
            <person name="Lanie J.A."/>
            <person name="Ng W.-L."/>
            <person name="Kazmierczak K.M."/>
            <person name="Andrzejewski T.M."/>
            <person name="Davidsen T.M."/>
            <person name="Wayne K.J."/>
            <person name="Tettelin H."/>
            <person name="Glass J.I."/>
            <person name="Rusch D."/>
            <person name="Podicherti R."/>
            <person name="Tsui H.-C.T."/>
            <person name="Winkler M.E."/>
        </authorList>
    </citation>
    <scope>NUCLEOTIDE SEQUENCE</scope>
</reference>
<evidence type="ECO:0000256" key="1">
    <source>
        <dbReference type="SAM" id="MobiDB-lite"/>
    </source>
</evidence>
<sequence>MLTVQPYQFDDVGYEYYKPIASNNLFRPLGWTVPDRSPKYELIATVISEDYVKAYVRETRNGRDYFVGVGDSIGDNIVQKIDRGMVRLDDNREFRAQSFGLLNVGSSRKRTGSVSRGSSSTTKGTEGKGAEGTETTQRVRQGTRNGRMRGG</sequence>
<organism evidence="2">
    <name type="scientific">marine metagenome</name>
    <dbReference type="NCBI Taxonomy" id="408172"/>
    <lineage>
        <taxon>unclassified sequences</taxon>
        <taxon>metagenomes</taxon>
        <taxon>ecological metagenomes</taxon>
    </lineage>
</organism>
<dbReference type="EMBL" id="UINC01216015">
    <property type="protein sequence ID" value="SVE41972.1"/>
    <property type="molecule type" value="Genomic_DNA"/>
</dbReference>
<proteinExistence type="predicted"/>